<proteinExistence type="predicted"/>
<evidence type="ECO:0000313" key="1">
    <source>
        <dbReference type="EMBL" id="GAI00634.1"/>
    </source>
</evidence>
<reference evidence="1" key="1">
    <citation type="journal article" date="2014" name="Front. Microbiol.">
        <title>High frequency of phylogenetically diverse reductive dehalogenase-homologous genes in deep subseafloor sedimentary metagenomes.</title>
        <authorList>
            <person name="Kawai M."/>
            <person name="Futagami T."/>
            <person name="Toyoda A."/>
            <person name="Takaki Y."/>
            <person name="Nishi S."/>
            <person name="Hori S."/>
            <person name="Arai W."/>
            <person name="Tsubouchi T."/>
            <person name="Morono Y."/>
            <person name="Uchiyama I."/>
            <person name="Ito T."/>
            <person name="Fujiyama A."/>
            <person name="Inagaki F."/>
            <person name="Takami H."/>
        </authorList>
    </citation>
    <scope>NUCLEOTIDE SEQUENCE</scope>
    <source>
        <strain evidence="1">Expedition CK06-06</strain>
    </source>
</reference>
<gene>
    <name evidence="1" type="ORF">S06H3_02207</name>
</gene>
<protein>
    <submittedName>
        <fullName evidence="1">Uncharacterized protein</fullName>
    </submittedName>
</protein>
<organism evidence="1">
    <name type="scientific">marine sediment metagenome</name>
    <dbReference type="NCBI Taxonomy" id="412755"/>
    <lineage>
        <taxon>unclassified sequences</taxon>
        <taxon>metagenomes</taxon>
        <taxon>ecological metagenomes</taxon>
    </lineage>
</organism>
<name>X1M2M3_9ZZZZ</name>
<accession>X1M2M3</accession>
<dbReference type="EMBL" id="BARV01000622">
    <property type="protein sequence ID" value="GAI00634.1"/>
    <property type="molecule type" value="Genomic_DNA"/>
</dbReference>
<sequence length="95" mass="10878">MKIMWCKDLEDVVNIARTQGWLFYLNLQGKHYYYVYTGTEAELLCIAVEAKELLKAKYVTINDEGKLVASEKPIMPACAKVNTVVKDEGFEKLLE</sequence>
<dbReference type="AlphaFoldDB" id="X1M2M3"/>
<comment type="caution">
    <text evidence="1">The sequence shown here is derived from an EMBL/GenBank/DDBJ whole genome shotgun (WGS) entry which is preliminary data.</text>
</comment>